<reference evidence="6 7" key="1">
    <citation type="journal article" date="2018" name="Nat. Ecol. Evol.">
        <title>Shark genomes provide insights into elasmobranch evolution and the origin of vertebrates.</title>
        <authorList>
            <person name="Hara Y"/>
            <person name="Yamaguchi K"/>
            <person name="Onimaru K"/>
            <person name="Kadota M"/>
            <person name="Koyanagi M"/>
            <person name="Keeley SD"/>
            <person name="Tatsumi K"/>
            <person name="Tanaka K"/>
            <person name="Motone F"/>
            <person name="Kageyama Y"/>
            <person name="Nozu R"/>
            <person name="Adachi N"/>
            <person name="Nishimura O"/>
            <person name="Nakagawa R"/>
            <person name="Tanegashima C"/>
            <person name="Kiyatake I"/>
            <person name="Matsumoto R"/>
            <person name="Murakumo K"/>
            <person name="Nishida K"/>
            <person name="Terakita A"/>
            <person name="Kuratani S"/>
            <person name="Sato K"/>
            <person name="Hyodo S Kuraku.S."/>
        </authorList>
    </citation>
    <scope>NUCLEOTIDE SEQUENCE [LARGE SCALE GENOMIC DNA]</scope>
</reference>
<accession>A0A401T404</accession>
<dbReference type="PANTHER" id="PTHR12509:SF8">
    <property type="entry name" value="SPERMATOGENESIS-ASSOCIATED PROTEIN 4"/>
    <property type="match status" value="1"/>
</dbReference>
<dbReference type="Pfam" id="PF06294">
    <property type="entry name" value="CH_2"/>
    <property type="match status" value="1"/>
</dbReference>
<keyword evidence="7" id="KW-1185">Reference proteome</keyword>
<dbReference type="GO" id="GO:0005634">
    <property type="term" value="C:nucleus"/>
    <property type="evidence" value="ECO:0007669"/>
    <property type="project" value="UniProtKB-SubCell"/>
</dbReference>
<dbReference type="OrthoDB" id="62528at2759"/>
<protein>
    <recommendedName>
        <fullName evidence="4">Spermatogenesis-associated protein 4</fullName>
    </recommendedName>
</protein>
<gene>
    <name evidence="6" type="ORF">chiPu_0015862</name>
</gene>
<evidence type="ECO:0000259" key="5">
    <source>
        <dbReference type="Pfam" id="PF06294"/>
    </source>
</evidence>
<dbReference type="InterPro" id="IPR036872">
    <property type="entry name" value="CH_dom_sf"/>
</dbReference>
<dbReference type="EMBL" id="BEZZ01000985">
    <property type="protein sequence ID" value="GCC37358.1"/>
    <property type="molecule type" value="Genomic_DNA"/>
</dbReference>
<evidence type="ECO:0000256" key="2">
    <source>
        <dbReference type="ARBA" id="ARBA00023242"/>
    </source>
</evidence>
<keyword evidence="2" id="KW-0539">Nucleus</keyword>
<dbReference type="Gene3D" id="1.10.418.10">
    <property type="entry name" value="Calponin-like domain"/>
    <property type="match status" value="1"/>
</dbReference>
<dbReference type="STRING" id="137246.A0A401T404"/>
<dbReference type="GO" id="GO:0051493">
    <property type="term" value="P:regulation of cytoskeleton organization"/>
    <property type="evidence" value="ECO:0007669"/>
    <property type="project" value="TreeGrafter"/>
</dbReference>
<dbReference type="GO" id="GO:0008017">
    <property type="term" value="F:microtubule binding"/>
    <property type="evidence" value="ECO:0007669"/>
    <property type="project" value="TreeGrafter"/>
</dbReference>
<proteinExistence type="predicted"/>
<feature type="domain" description="CH-like" evidence="5">
    <location>
        <begin position="71"/>
        <end position="166"/>
    </location>
</feature>
<evidence type="ECO:0000256" key="1">
    <source>
        <dbReference type="ARBA" id="ARBA00004123"/>
    </source>
</evidence>
<comment type="function">
    <text evidence="3">May play a role in apoptosis regulation.</text>
</comment>
<evidence type="ECO:0000256" key="4">
    <source>
        <dbReference type="ARBA" id="ARBA00071322"/>
    </source>
</evidence>
<name>A0A401T404_CHIPU</name>
<evidence type="ECO:0000313" key="7">
    <source>
        <dbReference type="Proteomes" id="UP000287033"/>
    </source>
</evidence>
<sequence length="322" mass="36752">METGNAASVSRSNGSILGMNVLPPLPPGSSQCWIPEPAGRPPTLAPVPRPAAETWSAFAPVPARAGLTREVIKWLQSLDLRFPFKHVRKAFSNGYLVAEIFSWYYPQDIDIKVFNNGVSFPSKLKNWSQLEHFFFRKKLNIPKELIYATMHSKPGGAEYLIQHIYTLLTNRQAKLILDDEMNFMDYGYQLKLPLIARATATNAIRTNLTLTELLEDPDIFTCSQKALDIVNMHVQHRQLARLEHPKRYNLKPTLGEKATRLPLPQYQYECLYPDSKRTEMAESKITPSEIRSKSNVHFKEINVKQVVRDSQSLTANHQNCKF</sequence>
<dbReference type="InterPro" id="IPR010441">
    <property type="entry name" value="CH_2"/>
</dbReference>
<dbReference type="FunFam" id="1.10.418.10:FF:000061">
    <property type="entry name" value="Spermatogenesis associated 4"/>
    <property type="match status" value="1"/>
</dbReference>
<comment type="caution">
    <text evidence="6">The sequence shown here is derived from an EMBL/GenBank/DDBJ whole genome shotgun (WGS) entry which is preliminary data.</text>
</comment>
<dbReference type="AlphaFoldDB" id="A0A401T404"/>
<dbReference type="PANTHER" id="PTHR12509">
    <property type="entry name" value="SPERMATOGENESIS-ASSOCIATED 4-RELATED"/>
    <property type="match status" value="1"/>
</dbReference>
<evidence type="ECO:0000256" key="3">
    <source>
        <dbReference type="ARBA" id="ARBA00058372"/>
    </source>
</evidence>
<dbReference type="Proteomes" id="UP000287033">
    <property type="component" value="Unassembled WGS sequence"/>
</dbReference>
<evidence type="ECO:0000313" key="6">
    <source>
        <dbReference type="EMBL" id="GCC37358.1"/>
    </source>
</evidence>
<comment type="subcellular location">
    <subcellularLocation>
        <location evidence="1">Nucleus</location>
    </subcellularLocation>
</comment>
<organism evidence="6 7">
    <name type="scientific">Chiloscyllium punctatum</name>
    <name type="common">Brownbanded bambooshark</name>
    <name type="synonym">Hemiscyllium punctatum</name>
    <dbReference type="NCBI Taxonomy" id="137246"/>
    <lineage>
        <taxon>Eukaryota</taxon>
        <taxon>Metazoa</taxon>
        <taxon>Chordata</taxon>
        <taxon>Craniata</taxon>
        <taxon>Vertebrata</taxon>
        <taxon>Chondrichthyes</taxon>
        <taxon>Elasmobranchii</taxon>
        <taxon>Galeomorphii</taxon>
        <taxon>Galeoidea</taxon>
        <taxon>Orectolobiformes</taxon>
        <taxon>Hemiscylliidae</taxon>
        <taxon>Chiloscyllium</taxon>
    </lineage>
</organism>
<dbReference type="OMA" id="CIYYPWD"/>
<dbReference type="GO" id="GO:0005930">
    <property type="term" value="C:axoneme"/>
    <property type="evidence" value="ECO:0007669"/>
    <property type="project" value="TreeGrafter"/>
</dbReference>
<dbReference type="InterPro" id="IPR052111">
    <property type="entry name" value="Spermatogenesis_Ciliary_MAP"/>
</dbReference>